<keyword evidence="3" id="KW-1185">Reference proteome</keyword>
<feature type="domain" description="AB hydrolase-1" evidence="1">
    <location>
        <begin position="30"/>
        <end position="286"/>
    </location>
</feature>
<dbReference type="SUPFAM" id="SSF53474">
    <property type="entry name" value="alpha/beta-Hydrolases"/>
    <property type="match status" value="1"/>
</dbReference>
<dbReference type="InterPro" id="IPR050266">
    <property type="entry name" value="AB_hydrolase_sf"/>
</dbReference>
<dbReference type="InterPro" id="IPR029058">
    <property type="entry name" value="AB_hydrolase_fold"/>
</dbReference>
<organism evidence="2 3">
    <name type="scientific">Penicillium subrubescens</name>
    <dbReference type="NCBI Taxonomy" id="1316194"/>
    <lineage>
        <taxon>Eukaryota</taxon>
        <taxon>Fungi</taxon>
        <taxon>Dikarya</taxon>
        <taxon>Ascomycota</taxon>
        <taxon>Pezizomycotina</taxon>
        <taxon>Eurotiomycetes</taxon>
        <taxon>Eurotiomycetidae</taxon>
        <taxon>Eurotiales</taxon>
        <taxon>Aspergillaceae</taxon>
        <taxon>Penicillium</taxon>
    </lineage>
</organism>
<sequence length="295" mass="32387">MESCSFQASPNSAIHARITRPAKKGSKPLLVFLHYWGGSSQTWHKLTDLESSISLSALYPTIAIDLRGWGQSTGPEDGNKQAYSITETASDVATILKRLSEDKNKQDLLDHGLLLVGHSMGAKVALATIGLSSKDFQELLRGLVLVGPAPPTALNLPPDMKAQQMLAYETEDSVRWTVRNVLANPEKLSESDIDLVVRDSLVGNRFAKSAWPSYGMQEDISPAARKALGSLRGLRASVLLGELDVVETKERVEAEVVHFLRQSGVEVSLTIVEGIKHLVPLEDPESIYKEICRYW</sequence>
<dbReference type="STRING" id="1316194.A0A1Q5TB82"/>
<evidence type="ECO:0000259" key="1">
    <source>
        <dbReference type="Pfam" id="PF12697"/>
    </source>
</evidence>
<dbReference type="GO" id="GO:0017000">
    <property type="term" value="P:antibiotic biosynthetic process"/>
    <property type="evidence" value="ECO:0007669"/>
    <property type="project" value="UniProtKB-ARBA"/>
</dbReference>
<dbReference type="GO" id="GO:0046464">
    <property type="term" value="P:acylglycerol catabolic process"/>
    <property type="evidence" value="ECO:0007669"/>
    <property type="project" value="TreeGrafter"/>
</dbReference>
<protein>
    <recommendedName>
        <fullName evidence="1">AB hydrolase-1 domain-containing protein</fullName>
    </recommendedName>
</protein>
<dbReference type="Proteomes" id="UP000186955">
    <property type="component" value="Unassembled WGS sequence"/>
</dbReference>
<dbReference type="GO" id="GO:0047372">
    <property type="term" value="F:monoacylglycerol lipase activity"/>
    <property type="evidence" value="ECO:0007669"/>
    <property type="project" value="TreeGrafter"/>
</dbReference>
<name>A0A1Q5TB82_9EURO</name>
<dbReference type="GO" id="GO:0072330">
    <property type="term" value="P:monocarboxylic acid biosynthetic process"/>
    <property type="evidence" value="ECO:0007669"/>
    <property type="project" value="UniProtKB-ARBA"/>
</dbReference>
<comment type="caution">
    <text evidence="2">The sequence shown here is derived from an EMBL/GenBank/DDBJ whole genome shotgun (WGS) entry which is preliminary data.</text>
</comment>
<evidence type="ECO:0000313" key="3">
    <source>
        <dbReference type="Proteomes" id="UP000186955"/>
    </source>
</evidence>
<dbReference type="Gene3D" id="3.40.50.1820">
    <property type="entry name" value="alpha/beta hydrolase"/>
    <property type="match status" value="1"/>
</dbReference>
<dbReference type="InterPro" id="IPR000073">
    <property type="entry name" value="AB_hydrolase_1"/>
</dbReference>
<dbReference type="PANTHER" id="PTHR43798:SF5">
    <property type="entry name" value="MONOACYLGLYCEROL LIPASE ABHD6"/>
    <property type="match status" value="1"/>
</dbReference>
<reference evidence="2 3" key="1">
    <citation type="submission" date="2016-10" db="EMBL/GenBank/DDBJ databases">
        <title>Genome sequence of the ascomycete fungus Penicillium subrubescens.</title>
        <authorList>
            <person name="De Vries R.P."/>
            <person name="Peng M."/>
            <person name="Dilokpimol A."/>
            <person name="Hilden K."/>
            <person name="Makela M.R."/>
            <person name="Grigoriev I."/>
            <person name="Riley R."/>
            <person name="Granchi Z."/>
        </authorList>
    </citation>
    <scope>NUCLEOTIDE SEQUENCE [LARGE SCALE GENOMIC DNA]</scope>
    <source>
        <strain evidence="2 3">CBS 132785</strain>
    </source>
</reference>
<dbReference type="Pfam" id="PF12697">
    <property type="entry name" value="Abhydrolase_6"/>
    <property type="match status" value="1"/>
</dbReference>
<dbReference type="PANTHER" id="PTHR43798">
    <property type="entry name" value="MONOACYLGLYCEROL LIPASE"/>
    <property type="match status" value="1"/>
</dbReference>
<dbReference type="GO" id="GO:0016020">
    <property type="term" value="C:membrane"/>
    <property type="evidence" value="ECO:0007669"/>
    <property type="project" value="TreeGrafter"/>
</dbReference>
<dbReference type="AlphaFoldDB" id="A0A1Q5TB82"/>
<dbReference type="OrthoDB" id="2498029at2759"/>
<dbReference type="EMBL" id="MNBE01000695">
    <property type="protein sequence ID" value="OKO97509.1"/>
    <property type="molecule type" value="Genomic_DNA"/>
</dbReference>
<evidence type="ECO:0000313" key="2">
    <source>
        <dbReference type="EMBL" id="OKO97509.1"/>
    </source>
</evidence>
<gene>
    <name evidence="2" type="ORF">PENSUB_10303</name>
</gene>
<accession>A0A1Q5TB82</accession>
<proteinExistence type="predicted"/>